<feature type="transmembrane region" description="Helical" evidence="1">
    <location>
        <begin position="80"/>
        <end position="106"/>
    </location>
</feature>
<keyword evidence="1" id="KW-0472">Membrane</keyword>
<dbReference type="EMBL" id="FNIA01000001">
    <property type="protein sequence ID" value="SDM36845.1"/>
    <property type="molecule type" value="Genomic_DNA"/>
</dbReference>
<sequence length="205" mass="21657">MDDEVARRLVHASGSILPTAWVVGQLDAVPELPWQVVRYVLVLATVSALALEVIRLFVGLDWAIFEKLTREYEQDNLAGYALYMFGGTFAGLLFVPAVAVPAMYMLTLGDPISGLLGSGELRRVKRLRVLATMFAVSLVFALPFLPTVAAVGAAVAATLADGVKPVVATYVIDDNLTIPILASVTAAAVLVGTGEPVDAVVTVFA</sequence>
<evidence type="ECO:0000256" key="1">
    <source>
        <dbReference type="SAM" id="Phobius"/>
    </source>
</evidence>
<evidence type="ECO:0000313" key="2">
    <source>
        <dbReference type="EMBL" id="SDM36845.1"/>
    </source>
</evidence>
<protein>
    <submittedName>
        <fullName evidence="2">Dolichol kinase</fullName>
    </submittedName>
</protein>
<gene>
    <name evidence="2" type="ORF">SAMN05192554_101275</name>
</gene>
<dbReference type="PANTHER" id="PTHR31303:SF1">
    <property type="entry name" value="CTP-DEPENDENT DIACYLGLYCEROL KINASE 1"/>
    <property type="match status" value="1"/>
</dbReference>
<keyword evidence="1" id="KW-0812">Transmembrane</keyword>
<proteinExistence type="predicted"/>
<reference evidence="2 3" key="1">
    <citation type="submission" date="2016-10" db="EMBL/GenBank/DDBJ databases">
        <authorList>
            <person name="de Groot N.N."/>
        </authorList>
    </citation>
    <scope>NUCLEOTIDE SEQUENCE [LARGE SCALE GENOMIC DNA]</scope>
    <source>
        <strain evidence="3">EB21,IBRC-M 10013,KCTC 4048</strain>
    </source>
</reference>
<evidence type="ECO:0000313" key="3">
    <source>
        <dbReference type="Proteomes" id="UP000199370"/>
    </source>
</evidence>
<dbReference type="RefSeq" id="WP_089731226.1">
    <property type="nucleotide sequence ID" value="NZ_FNIA01000001.1"/>
</dbReference>
<keyword evidence="2" id="KW-0808">Transferase</keyword>
<dbReference type="STRING" id="996166.SAMN05192554_101275"/>
<organism evidence="2 3">
    <name type="scientific">Haloarchaeobius iranensis</name>
    <dbReference type="NCBI Taxonomy" id="996166"/>
    <lineage>
        <taxon>Archaea</taxon>
        <taxon>Methanobacteriati</taxon>
        <taxon>Methanobacteriota</taxon>
        <taxon>Stenosarchaea group</taxon>
        <taxon>Halobacteria</taxon>
        <taxon>Halobacteriales</taxon>
        <taxon>Halorubellaceae</taxon>
        <taxon>Haloarchaeobius</taxon>
    </lineage>
</organism>
<dbReference type="AlphaFoldDB" id="A0A1G9SPT9"/>
<name>A0A1G9SPT9_9EURY</name>
<dbReference type="InterPro" id="IPR037997">
    <property type="entry name" value="Dgk1-like"/>
</dbReference>
<keyword evidence="1" id="KW-1133">Transmembrane helix</keyword>
<dbReference type="GO" id="GO:0004143">
    <property type="term" value="F:ATP-dependent diacylglycerol kinase activity"/>
    <property type="evidence" value="ECO:0007669"/>
    <property type="project" value="InterPro"/>
</dbReference>
<feature type="transmembrane region" description="Helical" evidence="1">
    <location>
        <begin position="127"/>
        <end position="145"/>
    </location>
</feature>
<dbReference type="Proteomes" id="UP000199370">
    <property type="component" value="Unassembled WGS sequence"/>
</dbReference>
<keyword evidence="3" id="KW-1185">Reference proteome</keyword>
<feature type="transmembrane region" description="Helical" evidence="1">
    <location>
        <begin position="39"/>
        <end position="60"/>
    </location>
</feature>
<dbReference type="PANTHER" id="PTHR31303">
    <property type="entry name" value="CTP-DEPENDENT DIACYLGLYCEROL KINASE 1"/>
    <property type="match status" value="1"/>
</dbReference>
<keyword evidence="2" id="KW-0418">Kinase</keyword>
<accession>A0A1G9SPT9</accession>
<dbReference type="OrthoDB" id="213078at2157"/>